<dbReference type="RefSeq" id="WP_221930036.1">
    <property type="nucleotide sequence ID" value="NZ_FXTH01000010.1"/>
</dbReference>
<feature type="domain" description="eCIS core" evidence="2">
    <location>
        <begin position="161"/>
        <end position="236"/>
    </location>
</feature>
<gene>
    <name evidence="3" type="ORF">SAMN06265218_110121</name>
</gene>
<accession>A0A521DLE9</accession>
<organism evidence="3 4">
    <name type="scientific">Fodinibius sediminis</name>
    <dbReference type="NCBI Taxonomy" id="1214077"/>
    <lineage>
        <taxon>Bacteria</taxon>
        <taxon>Pseudomonadati</taxon>
        <taxon>Balneolota</taxon>
        <taxon>Balneolia</taxon>
        <taxon>Balneolales</taxon>
        <taxon>Balneolaceae</taxon>
        <taxon>Fodinibius</taxon>
    </lineage>
</organism>
<name>A0A521DLE9_9BACT</name>
<evidence type="ECO:0000313" key="3">
    <source>
        <dbReference type="EMBL" id="SMO71760.1"/>
    </source>
</evidence>
<sequence>MFKRVPYSGQQDIERSRSSRPGGTGSRQEAIPAQPEMHSRMKIGSPEDKYEQEADRVADTVMRMPDPQVHMKAVQEEEEGQLQMQPKQGVQIQLKHQVPELQRMCPRCRERAKQGKPLNCGECEQKLQMTPPIQQKNHGPTYVSPEITSQLHASNGQGASLPTGVQREMSHKIGADFSDVTVHTNSKSHQLNEQLGAKAFTHGNDIYFNRGKYDPESSEGRHLLAHELTHVVQQTGRQPSSTTSQIDNTKINSSRSVHFNGSPNFVQRKKSEDPLCKSYVWSNHRTNIEEFIKKLKKDSSVENRLTLIRELKWTYRCSSNNEKSTIRRKLVAELGSDQATALWNEAGTPFGGYRGSYPGYYGGAKGRLKKLGTSEIDPYRAFKFDPRTDDASAFRAGRTAAAVSEKSVLKATDILYFYGHQYAQYKSPGVFANGMQTQFIDLRALAAHGRFDKVKLIISTSCATICKEAVNVFSSLFPNAVILGYRKSAPLHGSSVRNDFETGIRSLKRPLLLEKNIDVNAIIDVWKTVVKKHHPNEARRFPGYYKGGTVYYLEKGKWKSIAATNSANTCKKKGSQIREAAD</sequence>
<dbReference type="Pfam" id="PF13699">
    <property type="entry name" value="eCIS_core"/>
    <property type="match status" value="1"/>
</dbReference>
<evidence type="ECO:0000259" key="2">
    <source>
        <dbReference type="Pfam" id="PF13699"/>
    </source>
</evidence>
<dbReference type="InterPro" id="IPR025295">
    <property type="entry name" value="eCIS_core_dom"/>
</dbReference>
<evidence type="ECO:0000313" key="4">
    <source>
        <dbReference type="Proteomes" id="UP000317593"/>
    </source>
</evidence>
<dbReference type="Proteomes" id="UP000317593">
    <property type="component" value="Unassembled WGS sequence"/>
</dbReference>
<proteinExistence type="predicted"/>
<dbReference type="AlphaFoldDB" id="A0A521DLE9"/>
<keyword evidence="4" id="KW-1185">Reference proteome</keyword>
<feature type="region of interest" description="Disordered" evidence="1">
    <location>
        <begin position="232"/>
        <end position="264"/>
    </location>
</feature>
<reference evidence="3 4" key="1">
    <citation type="submission" date="2017-05" db="EMBL/GenBank/DDBJ databases">
        <authorList>
            <person name="Varghese N."/>
            <person name="Submissions S."/>
        </authorList>
    </citation>
    <scope>NUCLEOTIDE SEQUENCE [LARGE SCALE GENOMIC DNA]</scope>
    <source>
        <strain evidence="3 4">DSM 21194</strain>
    </source>
</reference>
<evidence type="ECO:0000256" key="1">
    <source>
        <dbReference type="SAM" id="MobiDB-lite"/>
    </source>
</evidence>
<feature type="region of interest" description="Disordered" evidence="1">
    <location>
        <begin position="1"/>
        <end position="49"/>
    </location>
</feature>
<protein>
    <recommendedName>
        <fullName evidence="2">eCIS core domain-containing protein</fullName>
    </recommendedName>
</protein>
<dbReference type="EMBL" id="FXTH01000010">
    <property type="protein sequence ID" value="SMO71760.1"/>
    <property type="molecule type" value="Genomic_DNA"/>
</dbReference>